<accession>A0A2L1U7E5</accession>
<keyword evidence="3" id="KW-0614">Plasmid</keyword>
<evidence type="ECO:0000313" key="3">
    <source>
        <dbReference type="EMBL" id="AVF28843.1"/>
    </source>
</evidence>
<evidence type="ECO:0000313" key="4">
    <source>
        <dbReference type="Proteomes" id="UP000239833"/>
    </source>
</evidence>
<dbReference type="RefSeq" id="WP_104932857.1">
    <property type="nucleotide sequence ID" value="NZ_CP019656.1"/>
</dbReference>
<organism evidence="3 4">
    <name type="scientific">Paenibacillus larvae subsp. larvae</name>
    <dbReference type="NCBI Taxonomy" id="147375"/>
    <lineage>
        <taxon>Bacteria</taxon>
        <taxon>Bacillati</taxon>
        <taxon>Bacillota</taxon>
        <taxon>Bacilli</taxon>
        <taxon>Bacillales</taxon>
        <taxon>Paenibacillaceae</taxon>
        <taxon>Paenibacillus</taxon>
    </lineage>
</organism>
<evidence type="ECO:0000256" key="2">
    <source>
        <dbReference type="SAM" id="MobiDB-lite"/>
    </source>
</evidence>
<dbReference type="InterPro" id="IPR041073">
    <property type="entry name" value="MobL"/>
</dbReference>
<feature type="region of interest" description="Disordered" evidence="2">
    <location>
        <begin position="166"/>
        <end position="189"/>
    </location>
</feature>
<reference evidence="4" key="1">
    <citation type="submission" date="2017-02" db="EMBL/GenBank/DDBJ databases">
        <title>Delineation of Paenibacillus larvae strains originating from foulbrood outbreaks.</title>
        <authorList>
            <person name="Beims H."/>
            <person name="Bunk B."/>
            <person name="Sproeer C."/>
            <person name="Mohr K.I."/>
            <person name="Pradella S."/>
            <person name="Guenther G."/>
            <person name="Rohde M."/>
            <person name="von der Ohe W."/>
            <person name="Steinert M."/>
        </authorList>
    </citation>
    <scope>NUCLEOTIDE SEQUENCE [LARGE SCALE GENOMIC DNA]</scope>
    <source>
        <strain evidence="4">Eric_III</strain>
        <plasmid evidence="4">Plasmid unnamed1</plasmid>
    </source>
</reference>
<geneLocation type="plasmid" evidence="3">
    <name>unnamed1</name>
</geneLocation>
<evidence type="ECO:0000256" key="1">
    <source>
        <dbReference type="SAM" id="Coils"/>
    </source>
</evidence>
<gene>
    <name evidence="3" type="ORF">ERICIII_04839</name>
</gene>
<sequence length="405" mass="48467">MESSPGVVIKTQFIDSSNSFKNAGFDFYIDYIERKDAIEQAKYGFSSYHDYMANEAKTNSLFTKNEDVISQEKKEELKEIFNQAQRNGSVLWQDVISFNNDWLEKNGVYDSKIKTLDHQKIMNATRKAMEVMTTKERLEHTAVWSAAIHYNTDNIHVHIAMVEPTPSPDRIITKGKHRGKHKGKRKQSSIDAMKGKIVHNIMDRSQEYKKINDIIRNRIVKKKHEVSFAEKRQMKKLFNQIMRELPVDKRQWQYNYNSIAHVRPKIDELSEKYILKYHKKNFIQLKEQLREEMELMKEAYGEGEEDKRRYEKFGETKMIDLKTRLGNAILKEMKQVSRQREREQFIRSEIKEGSGKKTRLRHKQKLSILRSLKMMHRRMNHEYESWKNQRHFEQLQQETEQEKLD</sequence>
<dbReference type="Pfam" id="PF18555">
    <property type="entry name" value="MobL"/>
    <property type="match status" value="1"/>
</dbReference>
<protein>
    <submittedName>
        <fullName evidence="3">Uncharacterized protein</fullName>
    </submittedName>
</protein>
<dbReference type="Proteomes" id="UP000239833">
    <property type="component" value="Plasmid unnamed1"/>
</dbReference>
<dbReference type="AlphaFoldDB" id="A0A2L1U7E5"/>
<proteinExistence type="predicted"/>
<name>A0A2L1U7E5_9BACL</name>
<dbReference type="InterPro" id="IPR048101">
    <property type="entry name" value="MobP2"/>
</dbReference>
<keyword evidence="1" id="KW-0175">Coiled coil</keyword>
<dbReference type="NCBIfam" id="NF041498">
    <property type="entry name" value="MobP2"/>
    <property type="match status" value="1"/>
</dbReference>
<feature type="coiled-coil region" evidence="1">
    <location>
        <begin position="279"/>
        <end position="306"/>
    </location>
</feature>
<feature type="compositionally biased region" description="Basic residues" evidence="2">
    <location>
        <begin position="173"/>
        <end position="187"/>
    </location>
</feature>
<dbReference type="EMBL" id="CP019656">
    <property type="protein sequence ID" value="AVF28843.1"/>
    <property type="molecule type" value="Genomic_DNA"/>
</dbReference>